<keyword evidence="4" id="KW-0479">Metal-binding</keyword>
<evidence type="ECO:0000256" key="9">
    <source>
        <dbReference type="RuleBase" id="RU361238"/>
    </source>
</evidence>
<dbReference type="Pfam" id="PF07519">
    <property type="entry name" value="Tannase"/>
    <property type="match status" value="1"/>
</dbReference>
<organism evidence="10 11">
    <name type="scientific">Alternaria arborescens</name>
    <dbReference type="NCBI Taxonomy" id="156630"/>
    <lineage>
        <taxon>Eukaryota</taxon>
        <taxon>Fungi</taxon>
        <taxon>Dikarya</taxon>
        <taxon>Ascomycota</taxon>
        <taxon>Pezizomycotina</taxon>
        <taxon>Dothideomycetes</taxon>
        <taxon>Pleosporomycetidae</taxon>
        <taxon>Pleosporales</taxon>
        <taxon>Pleosporineae</taxon>
        <taxon>Pleosporaceae</taxon>
        <taxon>Alternaria</taxon>
        <taxon>Alternaria sect. Alternaria</taxon>
    </lineage>
</organism>
<gene>
    <name evidence="10" type="ORF">AA0113_g5702</name>
</gene>
<dbReference type="EMBL" id="PEJP01000020">
    <property type="protein sequence ID" value="RYO64831.1"/>
    <property type="molecule type" value="Genomic_DNA"/>
</dbReference>
<dbReference type="EC" id="3.1.1.-" evidence="9"/>
<evidence type="ECO:0000256" key="2">
    <source>
        <dbReference type="ARBA" id="ARBA00006249"/>
    </source>
</evidence>
<proteinExistence type="inferred from homology"/>
<evidence type="ECO:0000313" key="10">
    <source>
        <dbReference type="EMBL" id="RYO64831.1"/>
    </source>
</evidence>
<keyword evidence="7" id="KW-0106">Calcium</keyword>
<dbReference type="GO" id="GO:0046872">
    <property type="term" value="F:metal ion binding"/>
    <property type="evidence" value="ECO:0007669"/>
    <property type="project" value="UniProtKB-KW"/>
</dbReference>
<evidence type="ECO:0000256" key="4">
    <source>
        <dbReference type="ARBA" id="ARBA00022723"/>
    </source>
</evidence>
<evidence type="ECO:0000256" key="6">
    <source>
        <dbReference type="ARBA" id="ARBA00022801"/>
    </source>
</evidence>
<dbReference type="GO" id="GO:0030600">
    <property type="term" value="F:feruloyl esterase activity"/>
    <property type="evidence" value="ECO:0007669"/>
    <property type="project" value="UniProtKB-ARBA"/>
</dbReference>
<keyword evidence="6 9" id="KW-0378">Hydrolase</keyword>
<keyword evidence="5" id="KW-0732">Signal</keyword>
<evidence type="ECO:0000256" key="8">
    <source>
        <dbReference type="ARBA" id="ARBA00023157"/>
    </source>
</evidence>
<accession>A0A4Q4S4M1</accession>
<comment type="pathway">
    <text evidence="1">Mycotoxin biosynthesis.</text>
</comment>
<sequence>MYSALATRVLACSSLQQPYLPGTAVTNFTAELKTQWTPAGSPIPSEQLVPLLGFSSYNISYCRVEMTYNHPGQNDTINLQVWLPEEWNGRFQGVGGGGWRAGVFDQLLLPAIIDGYAAASTDGGHNATEITATPWALRSPGNVDLAALQNFGSVTLNELSIFGKMITESFYEKAPTYSYWLGCSQGGRQGMMLAQRYPEAFDGILAAAPALNINPLFASLFHAQAVMNTLEEYPPNCEFEAITAAAIAACDALDGFEDSIISIPELCSFDPFTVVGQPVNCSNNSSDMISEAAATVANAAWYGVSNKQGQRIYPGYSLDAPLKATVDTACRSSGNCSISPWALGAQFYQLFVEKNTTFDVSTITAEILPDYMHAGYQQWESFIGTNDADLTAFKEAGGKLLSWHGIADDLIPFGGSTQYYNRVAALDDDVDHYYKLFVAPGVYHCGGGPGVQPIQFGLQQLVSWVENGTSPDTIPAIGKHPVNGTVLSRDLCPYPLVSVYQGGAVSDASSYRCVDVNNA</sequence>
<evidence type="ECO:0000256" key="7">
    <source>
        <dbReference type="ARBA" id="ARBA00022837"/>
    </source>
</evidence>
<comment type="similarity">
    <text evidence="2 9">Belongs to the tannase family.</text>
</comment>
<evidence type="ECO:0000313" key="11">
    <source>
        <dbReference type="Proteomes" id="UP000293823"/>
    </source>
</evidence>
<dbReference type="OrthoDB" id="3039123at2759"/>
<evidence type="ECO:0000256" key="5">
    <source>
        <dbReference type="ARBA" id="ARBA00022729"/>
    </source>
</evidence>
<dbReference type="SUPFAM" id="SSF53474">
    <property type="entry name" value="alpha/beta-Hydrolases"/>
    <property type="match status" value="1"/>
</dbReference>
<comment type="caution">
    <text evidence="10">The sequence shown here is derived from an EMBL/GenBank/DDBJ whole genome shotgun (WGS) entry which is preliminary data.</text>
</comment>
<dbReference type="AlphaFoldDB" id="A0A4Q4S4M1"/>
<keyword evidence="8" id="KW-1015">Disulfide bond</keyword>
<evidence type="ECO:0000256" key="3">
    <source>
        <dbReference type="ARBA" id="ARBA00022487"/>
    </source>
</evidence>
<dbReference type="PANTHER" id="PTHR33938">
    <property type="entry name" value="FERULOYL ESTERASE B-RELATED"/>
    <property type="match status" value="1"/>
</dbReference>
<dbReference type="InterPro" id="IPR029058">
    <property type="entry name" value="AB_hydrolase_fold"/>
</dbReference>
<dbReference type="Proteomes" id="UP000293823">
    <property type="component" value="Unassembled WGS sequence"/>
</dbReference>
<reference evidence="11" key="1">
    <citation type="journal article" date="2019" name="bioRxiv">
        <title>Genomics, evolutionary history and diagnostics of the Alternaria alternata species group including apple and Asian pear pathotypes.</title>
        <authorList>
            <person name="Armitage A.D."/>
            <person name="Cockerton H.M."/>
            <person name="Sreenivasaprasad S."/>
            <person name="Woodhall J.W."/>
            <person name="Lane C.R."/>
            <person name="Harrison R.J."/>
            <person name="Clarkson J.P."/>
        </authorList>
    </citation>
    <scope>NUCLEOTIDE SEQUENCE [LARGE SCALE GENOMIC DNA]</scope>
    <source>
        <strain evidence="11">RGR 97.0016</strain>
    </source>
</reference>
<evidence type="ECO:0000256" key="1">
    <source>
        <dbReference type="ARBA" id="ARBA00004685"/>
    </source>
</evidence>
<keyword evidence="11" id="KW-1185">Reference proteome</keyword>
<dbReference type="PANTHER" id="PTHR33938:SF8">
    <property type="entry name" value="CARBOXYLIC ESTER HYDROLASE"/>
    <property type="match status" value="1"/>
</dbReference>
<protein>
    <recommendedName>
        <fullName evidence="9">Carboxylic ester hydrolase</fullName>
        <ecNumber evidence="9">3.1.1.-</ecNumber>
    </recommendedName>
</protein>
<dbReference type="Gene3D" id="3.40.50.1820">
    <property type="entry name" value="alpha/beta hydrolase"/>
    <property type="match status" value="1"/>
</dbReference>
<keyword evidence="3" id="KW-0719">Serine esterase</keyword>
<dbReference type="InterPro" id="IPR011118">
    <property type="entry name" value="Tannase/feruloyl_esterase"/>
</dbReference>
<name>A0A4Q4S4M1_9PLEO</name>